<proteinExistence type="predicted"/>
<name>A0A9P3Z3F5_CITFR</name>
<dbReference type="RefSeq" id="WP_181554029.1">
    <property type="nucleotide sequence ID" value="NZ_CP056527.1"/>
</dbReference>
<evidence type="ECO:0000313" key="1">
    <source>
        <dbReference type="EMBL" id="HBH7042012.1"/>
    </source>
</evidence>
<evidence type="ECO:0000313" key="2">
    <source>
        <dbReference type="Proteomes" id="UP000885148"/>
    </source>
</evidence>
<dbReference type="EMBL" id="DAESCB010000005">
    <property type="protein sequence ID" value="HBH7042012.1"/>
    <property type="molecule type" value="Genomic_DNA"/>
</dbReference>
<dbReference type="AlphaFoldDB" id="A0A9P3Z3F5"/>
<reference evidence="1" key="1">
    <citation type="journal article" date="2018" name="Genome Biol.">
        <title>SKESA: strategic k-mer extension for scrupulous assemblies.</title>
        <authorList>
            <person name="Souvorov A."/>
            <person name="Agarwala R."/>
            <person name="Lipman D.J."/>
        </authorList>
    </citation>
    <scope>NUCLEOTIDE SEQUENCE</scope>
    <source>
        <strain evidence="1">91871</strain>
    </source>
</reference>
<sequence>MGWSTVNNNEIWVPVGSVELAHQQALIWVSDAYLFHLVSMHRRPVYRHQYGDISLDQPAIKSFIDSYLEDKGWDMEKRRAHYINILDLIKYMHRSNSDFIDWGTVPTLTPRGIRWMNACFSRLGEMVNSYGGWENYTKETAGDSIS</sequence>
<dbReference type="Proteomes" id="UP000885148">
    <property type="component" value="Unassembled WGS sequence"/>
</dbReference>
<accession>A0A9P3Z3F5</accession>
<protein>
    <submittedName>
        <fullName evidence="1">Uncharacterized protein</fullName>
    </submittedName>
</protein>
<gene>
    <name evidence="1" type="ORF">KV121_002071</name>
</gene>
<organism evidence="1 2">
    <name type="scientific">Citrobacter freundii</name>
    <dbReference type="NCBI Taxonomy" id="546"/>
    <lineage>
        <taxon>Bacteria</taxon>
        <taxon>Pseudomonadati</taxon>
        <taxon>Pseudomonadota</taxon>
        <taxon>Gammaproteobacteria</taxon>
        <taxon>Enterobacterales</taxon>
        <taxon>Enterobacteriaceae</taxon>
        <taxon>Citrobacter</taxon>
        <taxon>Citrobacter freundii complex</taxon>
    </lineage>
</organism>
<comment type="caution">
    <text evidence="1">The sequence shown here is derived from an EMBL/GenBank/DDBJ whole genome shotgun (WGS) entry which is preliminary data.</text>
</comment>
<reference evidence="1" key="2">
    <citation type="submission" date="2021-07" db="EMBL/GenBank/DDBJ databases">
        <authorList>
            <consortium name="NCBI Pathogen Detection Project"/>
        </authorList>
    </citation>
    <scope>NUCLEOTIDE SEQUENCE</scope>
    <source>
        <strain evidence="1">91871</strain>
    </source>
</reference>